<gene>
    <name evidence="2" type="ORF">FLK61_26965</name>
</gene>
<dbReference type="AlphaFoldDB" id="A0A859FBI2"/>
<dbReference type="Proteomes" id="UP000318138">
    <property type="component" value="Chromosome"/>
</dbReference>
<keyword evidence="3" id="KW-1185">Reference proteome</keyword>
<dbReference type="RefSeq" id="WP_176008436.1">
    <property type="nucleotide sequence ID" value="NZ_CP041372.2"/>
</dbReference>
<protein>
    <submittedName>
        <fullName evidence="2">Uncharacterized protein</fullName>
    </submittedName>
</protein>
<evidence type="ECO:0000313" key="3">
    <source>
        <dbReference type="Proteomes" id="UP000318138"/>
    </source>
</evidence>
<feature type="compositionally biased region" description="Basic residues" evidence="1">
    <location>
        <begin position="80"/>
        <end position="96"/>
    </location>
</feature>
<reference evidence="3" key="1">
    <citation type="submission" date="2019-07" db="EMBL/GenBank/DDBJ databases">
        <title>Bacillus alkalisoli sp. nov. isolated from saline soil.</title>
        <authorList>
            <person name="Sun J.-Q."/>
            <person name="Xu L."/>
        </authorList>
    </citation>
    <scope>NUCLEOTIDE SEQUENCE [LARGE SCALE GENOMIC DNA]</scope>
    <source>
        <strain evidence="3">M4U3P1</strain>
    </source>
</reference>
<name>A0A859FBI2_9BACI</name>
<feature type="region of interest" description="Disordered" evidence="1">
    <location>
        <begin position="71"/>
        <end position="96"/>
    </location>
</feature>
<accession>A0A859FBI2</accession>
<dbReference type="EMBL" id="CP041372">
    <property type="protein sequence ID" value="QKS70397.1"/>
    <property type="molecule type" value="Genomic_DNA"/>
</dbReference>
<dbReference type="KEGG" id="psua:FLK61_26965"/>
<proteinExistence type="predicted"/>
<sequence>MDRQLVAVLETLEQKEAVMRELEIKGVDKDDVYILSREDEGASAYDEHFEHGNFVVLVEVEREIGRIPVEDVDTIDQHRTPKGHHHMPHHQMKQGL</sequence>
<evidence type="ECO:0000313" key="2">
    <source>
        <dbReference type="EMBL" id="QKS70397.1"/>
    </source>
</evidence>
<evidence type="ECO:0000256" key="1">
    <source>
        <dbReference type="SAM" id="MobiDB-lite"/>
    </source>
</evidence>
<organism evidence="2 3">
    <name type="scientific">Paenalkalicoccus suaedae</name>
    <dbReference type="NCBI Taxonomy" id="2592382"/>
    <lineage>
        <taxon>Bacteria</taxon>
        <taxon>Bacillati</taxon>
        <taxon>Bacillota</taxon>
        <taxon>Bacilli</taxon>
        <taxon>Bacillales</taxon>
        <taxon>Bacillaceae</taxon>
        <taxon>Paenalkalicoccus</taxon>
    </lineage>
</organism>